<dbReference type="Proteomes" id="UP000001055">
    <property type="component" value="Unassembled WGS sequence"/>
</dbReference>
<proteinExistence type="predicted"/>
<organism evidence="1 2">
    <name type="scientific">Phaeosphaeria nodorum (strain SN15 / ATCC MYA-4574 / FGSC 10173)</name>
    <name type="common">Glume blotch fungus</name>
    <name type="synonym">Parastagonospora nodorum</name>
    <dbReference type="NCBI Taxonomy" id="321614"/>
    <lineage>
        <taxon>Eukaryota</taxon>
        <taxon>Fungi</taxon>
        <taxon>Dikarya</taxon>
        <taxon>Ascomycota</taxon>
        <taxon>Pezizomycotina</taxon>
        <taxon>Dothideomycetes</taxon>
        <taxon>Pleosporomycetidae</taxon>
        <taxon>Pleosporales</taxon>
        <taxon>Pleosporineae</taxon>
        <taxon>Phaeosphaeriaceae</taxon>
        <taxon>Parastagonospora</taxon>
    </lineage>
</organism>
<protein>
    <submittedName>
        <fullName evidence="1">Uncharacterized protein</fullName>
    </submittedName>
</protein>
<dbReference type="GeneID" id="5981088"/>
<name>Q0U2U0_PHANO</name>
<dbReference type="KEGG" id="pno:SNOG_13965"/>
<sequence>MASLPCCLLPACLLTDPRSTVALQLRSQSPRLRTVRNGKFRQWSFAVGFICRPAEDRSRSE</sequence>
<evidence type="ECO:0000313" key="1">
    <source>
        <dbReference type="EMBL" id="EAT78590.1"/>
    </source>
</evidence>
<reference evidence="2" key="1">
    <citation type="journal article" date="2007" name="Plant Cell">
        <title>Dothideomycete-plant interactions illuminated by genome sequencing and EST analysis of the wheat pathogen Stagonospora nodorum.</title>
        <authorList>
            <person name="Hane J.K."/>
            <person name="Lowe R.G."/>
            <person name="Solomon P.S."/>
            <person name="Tan K.C."/>
            <person name="Schoch C.L."/>
            <person name="Spatafora J.W."/>
            <person name="Crous P.W."/>
            <person name="Kodira C."/>
            <person name="Birren B.W."/>
            <person name="Galagan J.E."/>
            <person name="Torriani S.F."/>
            <person name="McDonald B.A."/>
            <person name="Oliver R.P."/>
        </authorList>
    </citation>
    <scope>NUCLEOTIDE SEQUENCE [LARGE SCALE GENOMIC DNA]</scope>
    <source>
        <strain evidence="2">SN15 / ATCC MYA-4574 / FGSC 10173</strain>
    </source>
</reference>
<evidence type="ECO:0000313" key="2">
    <source>
        <dbReference type="Proteomes" id="UP000001055"/>
    </source>
</evidence>
<dbReference type="AlphaFoldDB" id="Q0U2U0"/>
<dbReference type="InParanoid" id="Q0U2U0"/>
<accession>Q0U2U0</accession>
<dbReference type="RefSeq" id="XP_001804165.1">
    <property type="nucleotide sequence ID" value="XM_001804113.1"/>
</dbReference>
<gene>
    <name evidence="1" type="ORF">SNOG_13965</name>
</gene>
<dbReference type="EMBL" id="CH445353">
    <property type="protein sequence ID" value="EAT78590.1"/>
    <property type="molecule type" value="Genomic_DNA"/>
</dbReference>